<organism evidence="4">
    <name type="scientific">Streptomyces sp. NBC_00060</name>
    <dbReference type="NCBI Taxonomy" id="2975636"/>
    <lineage>
        <taxon>Bacteria</taxon>
        <taxon>Bacillati</taxon>
        <taxon>Actinomycetota</taxon>
        <taxon>Actinomycetes</taxon>
        <taxon>Kitasatosporales</taxon>
        <taxon>Streptomycetaceae</taxon>
        <taxon>Streptomyces</taxon>
    </lineage>
</organism>
<proteinExistence type="predicted"/>
<evidence type="ECO:0000256" key="3">
    <source>
        <dbReference type="SAM" id="SignalP"/>
    </source>
</evidence>
<keyword evidence="2" id="KW-0812">Transmembrane</keyword>
<evidence type="ECO:0000256" key="1">
    <source>
        <dbReference type="SAM" id="MobiDB-lite"/>
    </source>
</evidence>
<protein>
    <recommendedName>
        <fullName evidence="5">Tat pathway signal sequence domain protein</fullName>
    </recommendedName>
</protein>
<feature type="signal peptide" evidence="3">
    <location>
        <begin position="1"/>
        <end position="37"/>
    </location>
</feature>
<feature type="chain" id="PRO_5043748771" description="Tat pathway signal sequence domain protein" evidence="3">
    <location>
        <begin position="38"/>
        <end position="144"/>
    </location>
</feature>
<name>A0AAU2GZK4_9ACTN</name>
<accession>A0AAU2GZK4</accession>
<keyword evidence="2" id="KW-0472">Membrane</keyword>
<feature type="region of interest" description="Disordered" evidence="1">
    <location>
        <begin position="31"/>
        <end position="108"/>
    </location>
</feature>
<evidence type="ECO:0008006" key="5">
    <source>
        <dbReference type="Google" id="ProtNLM"/>
    </source>
</evidence>
<dbReference type="AlphaFoldDB" id="A0AAU2GZK4"/>
<keyword evidence="3" id="KW-0732">Signal</keyword>
<dbReference type="EMBL" id="CP108253">
    <property type="protein sequence ID" value="WTU41497.1"/>
    <property type="molecule type" value="Genomic_DNA"/>
</dbReference>
<keyword evidence="2" id="KW-1133">Transmembrane helix</keyword>
<reference evidence="4" key="1">
    <citation type="submission" date="2022-10" db="EMBL/GenBank/DDBJ databases">
        <title>The complete genomes of actinobacterial strains from the NBC collection.</title>
        <authorList>
            <person name="Joergensen T.S."/>
            <person name="Alvarez Arevalo M."/>
            <person name="Sterndorff E.B."/>
            <person name="Faurdal D."/>
            <person name="Vuksanovic O."/>
            <person name="Mourched A.-S."/>
            <person name="Charusanti P."/>
            <person name="Shaw S."/>
            <person name="Blin K."/>
            <person name="Weber T."/>
        </authorList>
    </citation>
    <scope>NUCLEOTIDE SEQUENCE</scope>
    <source>
        <strain evidence="4">NBC_00060</strain>
    </source>
</reference>
<sequence>MASGLRTRLRTRLRTLGAGAALAGLLLVTPPGTPAYAEDHAPPAAPSPLDQRFAGNRAGEGRARPGRPPRTLPYVPDESAQPIADAFLSPTPPPPSVQPAVARKSRPARLSTTSDLRVHVLSMGAGLTLTGLGLGFLALRLRRP</sequence>
<feature type="transmembrane region" description="Helical" evidence="2">
    <location>
        <begin position="118"/>
        <end position="139"/>
    </location>
</feature>
<gene>
    <name evidence="4" type="ORF">OHV25_18880</name>
</gene>
<evidence type="ECO:0000313" key="4">
    <source>
        <dbReference type="EMBL" id="WTU41497.1"/>
    </source>
</evidence>
<evidence type="ECO:0000256" key="2">
    <source>
        <dbReference type="SAM" id="Phobius"/>
    </source>
</evidence>